<dbReference type="Proteomes" id="UP000229561">
    <property type="component" value="Unassembled WGS sequence"/>
</dbReference>
<reference evidence="2" key="1">
    <citation type="submission" date="2017-09" db="EMBL/GenBank/DDBJ databases">
        <title>Depth-based differentiation of microbial function through sediment-hosted aquifers and enrichment of novel symbionts in the deep terrestrial subsurface.</title>
        <authorList>
            <person name="Probst A.J."/>
            <person name="Ladd B."/>
            <person name="Jarett J.K."/>
            <person name="Geller-Mcgrath D.E."/>
            <person name="Sieber C.M.K."/>
            <person name="Emerson J.B."/>
            <person name="Anantharaman K."/>
            <person name="Thomas B.C."/>
            <person name="Malmstrom R."/>
            <person name="Stieglmeier M."/>
            <person name="Klingl A."/>
            <person name="Woyke T."/>
            <person name="Ryan C.M."/>
            <person name="Banfield J.F."/>
        </authorList>
    </citation>
    <scope>NUCLEOTIDE SEQUENCE [LARGE SCALE GENOMIC DNA]</scope>
</reference>
<organism evidence="1 2">
    <name type="scientific">Candidatus Portnoybacteria bacterium CG_4_8_14_3_um_filter_40_10</name>
    <dbReference type="NCBI Taxonomy" id="1974801"/>
    <lineage>
        <taxon>Bacteria</taxon>
        <taxon>Candidatus Portnoyibacteriota</taxon>
    </lineage>
</organism>
<comment type="caution">
    <text evidence="1">The sequence shown here is derived from an EMBL/GenBank/DDBJ whole genome shotgun (WGS) entry which is preliminary data.</text>
</comment>
<gene>
    <name evidence="1" type="ORF">CO001_00855</name>
</gene>
<protein>
    <submittedName>
        <fullName evidence="1">Uncharacterized protein</fullName>
    </submittedName>
</protein>
<sequence>PEIDYEKKEEKMNLKKSLPKERFVGLGERDGGIAYYDEYRLETVLLPPFLSKIKTPYGRHWVLKESRQSRSSESGGKRENILLARARTKKEALTESAHYLRWKKIRFIEGNRTSRGYLIAKKGVGADWAKGRMP</sequence>
<name>A0A2M7IJ20_9BACT</name>
<dbReference type="AlphaFoldDB" id="A0A2M7IJ20"/>
<accession>A0A2M7IJ20</accession>
<proteinExistence type="predicted"/>
<feature type="non-terminal residue" evidence="1">
    <location>
        <position position="1"/>
    </location>
</feature>
<evidence type="ECO:0000313" key="2">
    <source>
        <dbReference type="Proteomes" id="UP000229561"/>
    </source>
</evidence>
<dbReference type="EMBL" id="PFGY01000027">
    <property type="protein sequence ID" value="PIW76536.1"/>
    <property type="molecule type" value="Genomic_DNA"/>
</dbReference>
<evidence type="ECO:0000313" key="1">
    <source>
        <dbReference type="EMBL" id="PIW76536.1"/>
    </source>
</evidence>